<accession>A0ABR1ZIN2</accession>
<keyword evidence="2" id="KW-1185">Reference proteome</keyword>
<protein>
    <submittedName>
        <fullName evidence="1">Uncharacterized protein</fullName>
    </submittedName>
</protein>
<proteinExistence type="predicted"/>
<gene>
    <name evidence="1" type="ORF">V6N11_034842</name>
</gene>
<name>A0ABR1ZIN2_9ROSI</name>
<organism evidence="1 2">
    <name type="scientific">Hibiscus sabdariffa</name>
    <name type="common">roselle</name>
    <dbReference type="NCBI Taxonomy" id="183260"/>
    <lineage>
        <taxon>Eukaryota</taxon>
        <taxon>Viridiplantae</taxon>
        <taxon>Streptophyta</taxon>
        <taxon>Embryophyta</taxon>
        <taxon>Tracheophyta</taxon>
        <taxon>Spermatophyta</taxon>
        <taxon>Magnoliopsida</taxon>
        <taxon>eudicotyledons</taxon>
        <taxon>Gunneridae</taxon>
        <taxon>Pentapetalae</taxon>
        <taxon>rosids</taxon>
        <taxon>malvids</taxon>
        <taxon>Malvales</taxon>
        <taxon>Malvaceae</taxon>
        <taxon>Malvoideae</taxon>
        <taxon>Hibiscus</taxon>
    </lineage>
</organism>
<evidence type="ECO:0000313" key="2">
    <source>
        <dbReference type="Proteomes" id="UP001396334"/>
    </source>
</evidence>
<reference evidence="1 2" key="1">
    <citation type="journal article" date="2024" name="G3 (Bethesda)">
        <title>Genome assembly of Hibiscus sabdariffa L. provides insights into metabolisms of medicinal natural products.</title>
        <authorList>
            <person name="Kim T."/>
        </authorList>
    </citation>
    <scope>NUCLEOTIDE SEQUENCE [LARGE SCALE GENOMIC DNA]</scope>
    <source>
        <strain evidence="1">TK-2024</strain>
        <tissue evidence="1">Old leaves</tissue>
    </source>
</reference>
<evidence type="ECO:0000313" key="1">
    <source>
        <dbReference type="EMBL" id="KAK8480401.1"/>
    </source>
</evidence>
<dbReference type="Proteomes" id="UP001396334">
    <property type="component" value="Unassembled WGS sequence"/>
</dbReference>
<comment type="caution">
    <text evidence="1">The sequence shown here is derived from an EMBL/GenBank/DDBJ whole genome shotgun (WGS) entry which is preliminary data.</text>
</comment>
<sequence length="117" mass="13145">MEIKLEPDCQQLLTAIYYRRNTCQQLCLESPGHQEPLHEDQLSETLNTRLYVEMSPLLLVAGGPYGDHIAQRLSGSCCQFVAAAAAKQSTMVHGIYPYRVIHQITENTVQEFALPLV</sequence>
<dbReference type="EMBL" id="JBBPBN010001037">
    <property type="protein sequence ID" value="KAK8480401.1"/>
    <property type="molecule type" value="Genomic_DNA"/>
</dbReference>